<dbReference type="KEGG" id="eiv:EIN_155410"/>
<dbReference type="Gene3D" id="2.30.42.10">
    <property type="match status" value="1"/>
</dbReference>
<dbReference type="GO" id="GO:0005634">
    <property type="term" value="C:nucleus"/>
    <property type="evidence" value="ECO:0007669"/>
    <property type="project" value="TreeGrafter"/>
</dbReference>
<dbReference type="InterPro" id="IPR035269">
    <property type="entry name" value="PSMD9"/>
</dbReference>
<dbReference type="GO" id="GO:0005737">
    <property type="term" value="C:cytoplasm"/>
    <property type="evidence" value="ECO:0007669"/>
    <property type="project" value="TreeGrafter"/>
</dbReference>
<dbReference type="PANTHER" id="PTHR12651">
    <property type="entry name" value="26S PROTEASOME NON-ATPASE REGULATORY SUBUNIT 9"/>
    <property type="match status" value="1"/>
</dbReference>
<evidence type="ECO:0000256" key="2">
    <source>
        <dbReference type="ARBA" id="ARBA00023186"/>
    </source>
</evidence>
<dbReference type="RefSeq" id="XP_004258205.1">
    <property type="nucleotide sequence ID" value="XM_004258157.1"/>
</dbReference>
<dbReference type="InterPro" id="IPR040815">
    <property type="entry name" value="Nas2_N"/>
</dbReference>
<dbReference type="Proteomes" id="UP000014680">
    <property type="component" value="Unassembled WGS sequence"/>
</dbReference>
<evidence type="ECO:0000259" key="3">
    <source>
        <dbReference type="Pfam" id="PF17820"/>
    </source>
</evidence>
<dbReference type="AlphaFoldDB" id="A0A0A1U959"/>
<dbReference type="InterPro" id="IPR036034">
    <property type="entry name" value="PDZ_sf"/>
</dbReference>
<proteinExistence type="inferred from homology"/>
<dbReference type="PANTHER" id="PTHR12651:SF1">
    <property type="entry name" value="26S PROTEASOME NON-ATPASE REGULATORY SUBUNIT 9"/>
    <property type="match status" value="1"/>
</dbReference>
<dbReference type="SUPFAM" id="SSF50156">
    <property type="entry name" value="PDZ domain-like"/>
    <property type="match status" value="1"/>
</dbReference>
<organism evidence="5 6">
    <name type="scientific">Entamoeba invadens IP1</name>
    <dbReference type="NCBI Taxonomy" id="370355"/>
    <lineage>
        <taxon>Eukaryota</taxon>
        <taxon>Amoebozoa</taxon>
        <taxon>Evosea</taxon>
        <taxon>Archamoebae</taxon>
        <taxon>Mastigamoebida</taxon>
        <taxon>Entamoebidae</taxon>
        <taxon>Entamoeba</taxon>
    </lineage>
</organism>
<dbReference type="GO" id="GO:0070682">
    <property type="term" value="P:proteasome regulatory particle assembly"/>
    <property type="evidence" value="ECO:0007669"/>
    <property type="project" value="InterPro"/>
</dbReference>
<keyword evidence="5" id="KW-0647">Proteasome</keyword>
<feature type="domain" description="PDZ" evidence="3">
    <location>
        <begin position="102"/>
        <end position="128"/>
    </location>
</feature>
<dbReference type="Pfam" id="PF17820">
    <property type="entry name" value="PDZ_6"/>
    <property type="match status" value="1"/>
</dbReference>
<dbReference type="Gene3D" id="6.10.140.1710">
    <property type="match status" value="1"/>
</dbReference>
<evidence type="ECO:0000259" key="4">
    <source>
        <dbReference type="Pfam" id="PF18265"/>
    </source>
</evidence>
<dbReference type="GO" id="GO:0000502">
    <property type="term" value="C:proteasome complex"/>
    <property type="evidence" value="ECO:0007669"/>
    <property type="project" value="UniProtKB-KW"/>
</dbReference>
<dbReference type="GeneID" id="14890251"/>
<dbReference type="OMA" id="HEYNCLE"/>
<comment type="similarity">
    <text evidence="1">Belongs to the proteasome subunit p27 family.</text>
</comment>
<evidence type="ECO:0000313" key="6">
    <source>
        <dbReference type="Proteomes" id="UP000014680"/>
    </source>
</evidence>
<keyword evidence="6" id="KW-1185">Reference proteome</keyword>
<sequence>MESLLEMQKEQQRMEKRLDELTRYLNTPAIKNFKEVDEEGYPNPNSDMIMALRKIRHEYNCLETDYKELMQRMESTLFGMHEASKNKERENRNIEMTPLAIVQKIDPNSPAEKCGFEEGDVIIQYGGYKYVEDEKPLNKIGQITQSYLGGGIEVLVARKGKVLQITLRPNVKESSIYCGFFIVPY</sequence>
<dbReference type="InterPro" id="IPR041489">
    <property type="entry name" value="PDZ_6"/>
</dbReference>
<evidence type="ECO:0000256" key="1">
    <source>
        <dbReference type="ARBA" id="ARBA00005256"/>
    </source>
</evidence>
<keyword evidence="2" id="KW-0143">Chaperone</keyword>
<reference evidence="5 6" key="1">
    <citation type="submission" date="2012-10" db="EMBL/GenBank/DDBJ databases">
        <authorList>
            <person name="Zafar N."/>
            <person name="Inman J."/>
            <person name="Hall N."/>
            <person name="Lorenzi H."/>
            <person name="Caler E."/>
        </authorList>
    </citation>
    <scope>NUCLEOTIDE SEQUENCE [LARGE SCALE GENOMIC DNA]</scope>
    <source>
        <strain evidence="5 6">IP1</strain>
    </source>
</reference>
<name>A0A0A1U959_ENTIV</name>
<accession>A0A0A1U959</accession>
<dbReference type="VEuPathDB" id="AmoebaDB:EIN_155410"/>
<dbReference type="EMBL" id="KB206474">
    <property type="protein sequence ID" value="ELP91434.1"/>
    <property type="molecule type" value="Genomic_DNA"/>
</dbReference>
<protein>
    <submittedName>
        <fullName evidence="5">26S proteasome non-ATPase regulatory subunit, putative</fullName>
    </submittedName>
</protein>
<dbReference type="OrthoDB" id="72325at2759"/>
<evidence type="ECO:0000313" key="5">
    <source>
        <dbReference type="EMBL" id="ELP91434.1"/>
    </source>
</evidence>
<gene>
    <name evidence="5" type="ORF">EIN_155410</name>
</gene>
<feature type="domain" description="Nas2 N-terminal" evidence="4">
    <location>
        <begin position="5"/>
        <end position="82"/>
    </location>
</feature>
<dbReference type="Pfam" id="PF18265">
    <property type="entry name" value="Nas2_N"/>
    <property type="match status" value="1"/>
</dbReference>